<name>A0A2N3PMI8_9PROT</name>
<dbReference type="AlphaFoldDB" id="A0A2N3PMI8"/>
<reference evidence="4" key="1">
    <citation type="submission" date="2017-12" db="EMBL/GenBank/DDBJ databases">
        <title>Draft genome sequence of Telmatospirillum siberiense 26-4b1T, an acidotolerant peatland alphaproteobacterium potentially involved in sulfur cycling.</title>
        <authorList>
            <person name="Hausmann B."/>
            <person name="Pjevac P."/>
            <person name="Schreck K."/>
            <person name="Herbold C.W."/>
            <person name="Daims H."/>
            <person name="Wagner M."/>
            <person name="Pester M."/>
            <person name="Loy A."/>
        </authorList>
    </citation>
    <scope>NUCLEOTIDE SEQUENCE [LARGE SCALE GENOMIC DNA]</scope>
    <source>
        <strain evidence="4">26-4b1</strain>
    </source>
</reference>
<organism evidence="3 4">
    <name type="scientific">Telmatospirillum siberiense</name>
    <dbReference type="NCBI Taxonomy" id="382514"/>
    <lineage>
        <taxon>Bacteria</taxon>
        <taxon>Pseudomonadati</taxon>
        <taxon>Pseudomonadota</taxon>
        <taxon>Alphaproteobacteria</taxon>
        <taxon>Rhodospirillales</taxon>
        <taxon>Rhodospirillaceae</taxon>
        <taxon>Telmatospirillum</taxon>
    </lineage>
</organism>
<dbReference type="InterPro" id="IPR029058">
    <property type="entry name" value="AB_hydrolase_fold"/>
</dbReference>
<comment type="caution">
    <text evidence="3">The sequence shown here is derived from an EMBL/GenBank/DDBJ whole genome shotgun (WGS) entry which is preliminary data.</text>
</comment>
<comment type="similarity">
    <text evidence="1">Belongs to the thioesterase family.</text>
</comment>
<dbReference type="SUPFAM" id="SSF53474">
    <property type="entry name" value="alpha/beta-Hydrolases"/>
    <property type="match status" value="1"/>
</dbReference>
<evidence type="ECO:0000313" key="4">
    <source>
        <dbReference type="Proteomes" id="UP000233293"/>
    </source>
</evidence>
<sequence>PEAPPLHRLDDEALRAAAMERFALPAEFLEHEDLWRVVLPTLRADIELLETWRPAPEAPLDLPLTIVGARQDRIVALSQLTDWAARTTAALSLHILDGGHMLPRDQGPALLEILRRILGRHAEGGAS</sequence>
<evidence type="ECO:0000259" key="2">
    <source>
        <dbReference type="Pfam" id="PF00975"/>
    </source>
</evidence>
<accession>A0A2N3PMI8</accession>
<dbReference type="InterPro" id="IPR012223">
    <property type="entry name" value="TEII"/>
</dbReference>
<evidence type="ECO:0000313" key="3">
    <source>
        <dbReference type="EMBL" id="PKU21610.1"/>
    </source>
</evidence>
<dbReference type="EMBL" id="PIUM01000049">
    <property type="protein sequence ID" value="PKU21610.1"/>
    <property type="molecule type" value="Genomic_DNA"/>
</dbReference>
<dbReference type="Proteomes" id="UP000233293">
    <property type="component" value="Unassembled WGS sequence"/>
</dbReference>
<feature type="domain" description="Thioesterase" evidence="2">
    <location>
        <begin position="10"/>
        <end position="117"/>
    </location>
</feature>
<evidence type="ECO:0000256" key="1">
    <source>
        <dbReference type="ARBA" id="ARBA00007169"/>
    </source>
</evidence>
<dbReference type="GO" id="GO:0008610">
    <property type="term" value="P:lipid biosynthetic process"/>
    <property type="evidence" value="ECO:0007669"/>
    <property type="project" value="TreeGrafter"/>
</dbReference>
<dbReference type="RefSeq" id="WP_241911891.1">
    <property type="nucleotide sequence ID" value="NZ_PIUM01000049.1"/>
</dbReference>
<dbReference type="Pfam" id="PF00975">
    <property type="entry name" value="Thioesterase"/>
    <property type="match status" value="1"/>
</dbReference>
<proteinExistence type="inferred from homology"/>
<protein>
    <recommendedName>
        <fullName evidence="2">Thioesterase domain-containing protein</fullName>
    </recommendedName>
</protein>
<dbReference type="InterPro" id="IPR001031">
    <property type="entry name" value="Thioesterase"/>
</dbReference>
<dbReference type="PANTHER" id="PTHR11487:SF0">
    <property type="entry name" value="S-ACYL FATTY ACID SYNTHASE THIOESTERASE, MEDIUM CHAIN"/>
    <property type="match status" value="1"/>
</dbReference>
<feature type="non-terminal residue" evidence="3">
    <location>
        <position position="1"/>
    </location>
</feature>
<dbReference type="PANTHER" id="PTHR11487">
    <property type="entry name" value="THIOESTERASE"/>
    <property type="match status" value="1"/>
</dbReference>
<dbReference type="Gene3D" id="3.40.50.1820">
    <property type="entry name" value="alpha/beta hydrolase"/>
    <property type="match status" value="1"/>
</dbReference>
<keyword evidence="4" id="KW-1185">Reference proteome</keyword>
<gene>
    <name evidence="3" type="ORF">CWS72_25720</name>
</gene>